<dbReference type="Proteomes" id="UP000663828">
    <property type="component" value="Unassembled WGS sequence"/>
</dbReference>
<keyword evidence="3" id="KW-1185">Reference proteome</keyword>
<dbReference type="InterPro" id="IPR011042">
    <property type="entry name" value="6-blade_b-propeller_TolB-like"/>
</dbReference>
<keyword evidence="1" id="KW-0677">Repeat</keyword>
<protein>
    <recommendedName>
        <fullName evidence="4">6-bladed beta-propeller</fullName>
    </recommendedName>
</protein>
<name>A0A816H4R5_ADIRI</name>
<dbReference type="SUPFAM" id="SSF63825">
    <property type="entry name" value="YWTD domain"/>
    <property type="match status" value="1"/>
</dbReference>
<sequence length="78" mass="8773">VWVSSKTGYIYIADTNNHRVQRWKLNDTEGVTIAGTGIAGQDSTMFNATTGLTLNSDETYLYVSDQNNNRVQRFKLLV</sequence>
<accession>A0A816H4R5</accession>
<dbReference type="Gene3D" id="2.120.10.30">
    <property type="entry name" value="TolB, C-terminal domain"/>
    <property type="match status" value="1"/>
</dbReference>
<dbReference type="AlphaFoldDB" id="A0A816H4R5"/>
<evidence type="ECO:0008006" key="4">
    <source>
        <dbReference type="Google" id="ProtNLM"/>
    </source>
</evidence>
<organism evidence="2 3">
    <name type="scientific">Adineta ricciae</name>
    <name type="common">Rotifer</name>
    <dbReference type="NCBI Taxonomy" id="249248"/>
    <lineage>
        <taxon>Eukaryota</taxon>
        <taxon>Metazoa</taxon>
        <taxon>Spiralia</taxon>
        <taxon>Gnathifera</taxon>
        <taxon>Rotifera</taxon>
        <taxon>Eurotatoria</taxon>
        <taxon>Bdelloidea</taxon>
        <taxon>Adinetida</taxon>
        <taxon>Adinetidae</taxon>
        <taxon>Adineta</taxon>
    </lineage>
</organism>
<evidence type="ECO:0000256" key="1">
    <source>
        <dbReference type="ARBA" id="ARBA00022737"/>
    </source>
</evidence>
<dbReference type="Pfam" id="PF01436">
    <property type="entry name" value="NHL"/>
    <property type="match status" value="1"/>
</dbReference>
<comment type="caution">
    <text evidence="2">The sequence shown here is derived from an EMBL/GenBank/DDBJ whole genome shotgun (WGS) entry which is preliminary data.</text>
</comment>
<dbReference type="EMBL" id="CAJNOR010015366">
    <property type="protein sequence ID" value="CAF1682021.1"/>
    <property type="molecule type" value="Genomic_DNA"/>
</dbReference>
<reference evidence="2" key="1">
    <citation type="submission" date="2021-02" db="EMBL/GenBank/DDBJ databases">
        <authorList>
            <person name="Nowell W R."/>
        </authorList>
    </citation>
    <scope>NUCLEOTIDE SEQUENCE</scope>
</reference>
<feature type="non-terminal residue" evidence="2">
    <location>
        <position position="1"/>
    </location>
</feature>
<gene>
    <name evidence="2" type="ORF">XAT740_LOCUS60802</name>
</gene>
<evidence type="ECO:0000313" key="2">
    <source>
        <dbReference type="EMBL" id="CAF1682021.1"/>
    </source>
</evidence>
<proteinExistence type="predicted"/>
<dbReference type="InterPro" id="IPR001258">
    <property type="entry name" value="NHL_repeat"/>
</dbReference>
<evidence type="ECO:0000313" key="3">
    <source>
        <dbReference type="Proteomes" id="UP000663828"/>
    </source>
</evidence>